<name>A0AAW7YAD9_9GAMM</name>
<dbReference type="PROSITE" id="PS51257">
    <property type="entry name" value="PROKAR_LIPOPROTEIN"/>
    <property type="match status" value="1"/>
</dbReference>
<organism evidence="1 2">
    <name type="scientific">Photobacterium sanguinicancri</name>
    <dbReference type="NCBI Taxonomy" id="875932"/>
    <lineage>
        <taxon>Bacteria</taxon>
        <taxon>Pseudomonadati</taxon>
        <taxon>Pseudomonadota</taxon>
        <taxon>Gammaproteobacteria</taxon>
        <taxon>Vibrionales</taxon>
        <taxon>Vibrionaceae</taxon>
        <taxon>Photobacterium</taxon>
    </lineage>
</organism>
<evidence type="ECO:0000313" key="2">
    <source>
        <dbReference type="Proteomes" id="UP001170624"/>
    </source>
</evidence>
<protein>
    <submittedName>
        <fullName evidence="1">DUF1471 domain-containing protein</fullName>
    </submittedName>
</protein>
<dbReference type="RefSeq" id="WP_062688054.1">
    <property type="nucleotide sequence ID" value="NZ_AP024850.1"/>
</dbReference>
<dbReference type="Proteomes" id="UP001170624">
    <property type="component" value="Unassembled WGS sequence"/>
</dbReference>
<comment type="caution">
    <text evidence="1">The sequence shown here is derived from an EMBL/GenBank/DDBJ whole genome shotgun (WGS) entry which is preliminary data.</text>
</comment>
<accession>A0AAW7YAD9</accession>
<dbReference type="AlphaFoldDB" id="A0AAW7YAD9"/>
<proteinExistence type="predicted"/>
<sequence>MKHVIIFAGILFALTGCVTKKIQLNPGAESVSEISEHSVRFLNCDLIKTHTIQNAHPNNVDLELKNVAYASGGNHYSVVEVLATRKNRPTSVVAAIYQCGEKIQEKKPELTTSDVAQLLPGAHLVKAITFAEIENATCKVLGTQFIEKTSPEGVYINLANDTYMMSGNRYQIKKIVSTSGGAPTSVYADIYRCKHQSAHY</sequence>
<reference evidence="1" key="1">
    <citation type="submission" date="2023-07" db="EMBL/GenBank/DDBJ databases">
        <title>Genome content predicts the carbon catabolic preferences of heterotrophic bacteria.</title>
        <authorList>
            <person name="Gralka M."/>
        </authorList>
    </citation>
    <scope>NUCLEOTIDE SEQUENCE</scope>
    <source>
        <strain evidence="1">G2M05</strain>
    </source>
</reference>
<dbReference type="EMBL" id="JAUOPU010000080">
    <property type="protein sequence ID" value="MDO6545547.1"/>
    <property type="molecule type" value="Genomic_DNA"/>
</dbReference>
<gene>
    <name evidence="1" type="ORF">Q4568_23735</name>
</gene>
<evidence type="ECO:0000313" key="1">
    <source>
        <dbReference type="EMBL" id="MDO6545547.1"/>
    </source>
</evidence>